<keyword evidence="7" id="KW-0411">Iron-sulfur</keyword>
<evidence type="ECO:0000259" key="9">
    <source>
        <dbReference type="PROSITE" id="PS51918"/>
    </source>
</evidence>
<dbReference type="PANTHER" id="PTHR11918">
    <property type="entry name" value="RADICAL SAM PROTEINS"/>
    <property type="match status" value="1"/>
</dbReference>
<dbReference type="InterPro" id="IPR006467">
    <property type="entry name" value="MiaB-like_bact"/>
</dbReference>
<dbReference type="Proteomes" id="UP000722336">
    <property type="component" value="Unassembled WGS sequence"/>
</dbReference>
<dbReference type="InterPro" id="IPR013848">
    <property type="entry name" value="Methylthiotransferase_N"/>
</dbReference>
<evidence type="ECO:0000256" key="1">
    <source>
        <dbReference type="ARBA" id="ARBA00001966"/>
    </source>
</evidence>
<dbReference type="SMART" id="SM00729">
    <property type="entry name" value="Elp3"/>
    <property type="match status" value="1"/>
</dbReference>
<keyword evidence="4" id="KW-0949">S-adenosyl-L-methionine</keyword>
<keyword evidence="3" id="KW-0808">Transferase</keyword>
<sequence>MARRRPCDDDRRCQHRLYRRGRPVSAQIVNMGCRLNIHEGEIIRQHIAGQDDLVVVNSCAVTNEAVRSTRQTLRRLRRERPDATIAVTGCAAQIDPASFADMPEVDRVIGNADKLTPEAWRREGRARRGDQISDIMSVTETAPHLVAAMGANTRGFVEVQNGCDHRCTFCIIPYGRGNSRSVPAGRVIERVRALVQGGHREVVLTGVDLTSYGPDLPGSPTLGSLIARILKHVPTLERLRISSIDSIEADQALVDLIVSEPRIMPHLHLSLQAGDDMILKRMKRRHDRDQAIRFVDTIKSRRPDIAIGADIIAGFPTETDAMFENSLRLVDDCDIVFGHIFPYSARSGTPAARMPQVPMPIRKARAKALRAACAARRDRWFDTLVGTEQAVLAERGGQGHTDHFAPVRLTSSCEPGEIISARITGHEAGRLLADTATYPAASLEAGELNGARIMSKTTHV</sequence>
<dbReference type="InterPro" id="IPR006638">
    <property type="entry name" value="Elp3/MiaA/NifB-like_rSAM"/>
</dbReference>
<dbReference type="SFLD" id="SFLDG01082">
    <property type="entry name" value="B12-binding_domain_containing"/>
    <property type="match status" value="1"/>
</dbReference>
<dbReference type="PROSITE" id="PS51918">
    <property type="entry name" value="RADICAL_SAM"/>
    <property type="match status" value="1"/>
</dbReference>
<gene>
    <name evidence="10" type="primary">mtaB</name>
    <name evidence="10" type="ORF">KCG44_12565</name>
</gene>
<dbReference type="EMBL" id="JAGSPA010000004">
    <property type="protein sequence ID" value="MBV7257617.1"/>
    <property type="molecule type" value="Genomic_DNA"/>
</dbReference>
<dbReference type="Pfam" id="PF00919">
    <property type="entry name" value="UPF0004"/>
    <property type="match status" value="1"/>
</dbReference>
<evidence type="ECO:0000313" key="10">
    <source>
        <dbReference type="EMBL" id="MBV7257617.1"/>
    </source>
</evidence>
<evidence type="ECO:0000256" key="2">
    <source>
        <dbReference type="ARBA" id="ARBA00022485"/>
    </source>
</evidence>
<proteinExistence type="predicted"/>
<keyword evidence="2" id="KW-0004">4Fe-4S</keyword>
<feature type="domain" description="MTTase N-terminal" evidence="8">
    <location>
        <begin position="24"/>
        <end position="125"/>
    </location>
</feature>
<dbReference type="PANTHER" id="PTHR11918:SF45">
    <property type="entry name" value="THREONYLCARBAMOYLADENOSINE TRNA METHYLTHIOTRANSFERASE"/>
    <property type="match status" value="1"/>
</dbReference>
<keyword evidence="11" id="KW-1185">Reference proteome</keyword>
<evidence type="ECO:0000256" key="7">
    <source>
        <dbReference type="ARBA" id="ARBA00023014"/>
    </source>
</evidence>
<dbReference type="NCBIfam" id="TIGR01579">
    <property type="entry name" value="MiaB-like-C"/>
    <property type="match status" value="1"/>
</dbReference>
<feature type="domain" description="Radical SAM core" evidence="9">
    <location>
        <begin position="149"/>
        <end position="382"/>
    </location>
</feature>
<dbReference type="SFLD" id="SFLDS00029">
    <property type="entry name" value="Radical_SAM"/>
    <property type="match status" value="1"/>
</dbReference>
<evidence type="ECO:0000259" key="8">
    <source>
        <dbReference type="PROSITE" id="PS51449"/>
    </source>
</evidence>
<name>A0ABS6SGS7_9SPHN</name>
<dbReference type="Pfam" id="PF04055">
    <property type="entry name" value="Radical_SAM"/>
    <property type="match status" value="1"/>
</dbReference>
<reference evidence="10 11" key="1">
    <citation type="submission" date="2021-04" db="EMBL/GenBank/DDBJ databases">
        <authorList>
            <person name="Pira H."/>
            <person name="Risdian C."/>
            <person name="Wink J."/>
        </authorList>
    </citation>
    <scope>NUCLEOTIDE SEQUENCE [LARGE SCALE GENOMIC DNA]</scope>
    <source>
        <strain evidence="10 11">WHA3</strain>
    </source>
</reference>
<comment type="caution">
    <text evidence="10">The sequence shown here is derived from an EMBL/GenBank/DDBJ whole genome shotgun (WGS) entry which is preliminary data.</text>
</comment>
<dbReference type="InterPro" id="IPR005839">
    <property type="entry name" value="Methylthiotransferase"/>
</dbReference>
<dbReference type="PROSITE" id="PS01278">
    <property type="entry name" value="MTTASE_RADICAL"/>
    <property type="match status" value="1"/>
</dbReference>
<protein>
    <submittedName>
        <fullName evidence="10">tRNA (N(6)-L-threonylcarbamoyladenosine(37)-C(2))-methylthiotransferase MtaB</fullName>
    </submittedName>
</protein>
<accession>A0ABS6SGS7</accession>
<organism evidence="10 11">
    <name type="scientific">Pacificimonas pallii</name>
    <dbReference type="NCBI Taxonomy" id="2827236"/>
    <lineage>
        <taxon>Bacteria</taxon>
        <taxon>Pseudomonadati</taxon>
        <taxon>Pseudomonadota</taxon>
        <taxon>Alphaproteobacteria</taxon>
        <taxon>Sphingomonadales</taxon>
        <taxon>Sphingosinicellaceae</taxon>
        <taxon>Pacificimonas</taxon>
    </lineage>
</organism>
<dbReference type="InterPro" id="IPR020612">
    <property type="entry name" value="Methylthiotransferase_CS"/>
</dbReference>
<keyword evidence="6" id="KW-0408">Iron</keyword>
<dbReference type="InterPro" id="IPR007197">
    <property type="entry name" value="rSAM"/>
</dbReference>
<evidence type="ECO:0000256" key="4">
    <source>
        <dbReference type="ARBA" id="ARBA00022691"/>
    </source>
</evidence>
<dbReference type="CDD" id="cd01335">
    <property type="entry name" value="Radical_SAM"/>
    <property type="match status" value="1"/>
</dbReference>
<dbReference type="NCBIfam" id="TIGR00089">
    <property type="entry name" value="MiaB/RimO family radical SAM methylthiotransferase"/>
    <property type="match status" value="1"/>
</dbReference>
<keyword evidence="5" id="KW-0479">Metal-binding</keyword>
<comment type="cofactor">
    <cofactor evidence="1">
        <name>[4Fe-4S] cluster</name>
        <dbReference type="ChEBI" id="CHEBI:49883"/>
    </cofactor>
</comment>
<evidence type="ECO:0000256" key="6">
    <source>
        <dbReference type="ARBA" id="ARBA00023004"/>
    </source>
</evidence>
<evidence type="ECO:0000256" key="3">
    <source>
        <dbReference type="ARBA" id="ARBA00022679"/>
    </source>
</evidence>
<evidence type="ECO:0000256" key="5">
    <source>
        <dbReference type="ARBA" id="ARBA00022723"/>
    </source>
</evidence>
<dbReference type="PROSITE" id="PS51449">
    <property type="entry name" value="MTTASE_N"/>
    <property type="match status" value="1"/>
</dbReference>
<evidence type="ECO:0000313" key="11">
    <source>
        <dbReference type="Proteomes" id="UP000722336"/>
    </source>
</evidence>